<evidence type="ECO:0000313" key="18">
    <source>
        <dbReference type="Proteomes" id="UP000094389"/>
    </source>
</evidence>
<dbReference type="Pfam" id="PF08287">
    <property type="entry name" value="DASH_Spc19"/>
    <property type="match status" value="1"/>
</dbReference>
<reference evidence="17 18" key="1">
    <citation type="journal article" date="2016" name="Proc. Natl. Acad. Sci. U.S.A.">
        <title>Comparative genomics of biotechnologically important yeasts.</title>
        <authorList>
            <person name="Riley R."/>
            <person name="Haridas S."/>
            <person name="Wolfe K.H."/>
            <person name="Lopes M.R."/>
            <person name="Hittinger C.T."/>
            <person name="Goeker M."/>
            <person name="Salamov A.A."/>
            <person name="Wisecaver J.H."/>
            <person name="Long T.M."/>
            <person name="Calvey C.H."/>
            <person name="Aerts A.L."/>
            <person name="Barry K.W."/>
            <person name="Choi C."/>
            <person name="Clum A."/>
            <person name="Coughlan A.Y."/>
            <person name="Deshpande S."/>
            <person name="Douglass A.P."/>
            <person name="Hanson S.J."/>
            <person name="Klenk H.-P."/>
            <person name="LaButti K.M."/>
            <person name="Lapidus A."/>
            <person name="Lindquist E.A."/>
            <person name="Lipzen A.M."/>
            <person name="Meier-Kolthoff J.P."/>
            <person name="Ohm R.A."/>
            <person name="Otillar R.P."/>
            <person name="Pangilinan J.L."/>
            <person name="Peng Y."/>
            <person name="Rokas A."/>
            <person name="Rosa C.A."/>
            <person name="Scheuner C."/>
            <person name="Sibirny A.A."/>
            <person name="Slot J.C."/>
            <person name="Stielow J.B."/>
            <person name="Sun H."/>
            <person name="Kurtzman C.P."/>
            <person name="Blackwell M."/>
            <person name="Grigoriev I.V."/>
            <person name="Jeffries T.W."/>
        </authorList>
    </citation>
    <scope>NUCLEOTIDE SEQUENCE [LARGE SCALE GENOMIC DNA]</scope>
    <source>
        <strain evidence="18">ATCC 18201 / CBS 1600 / BCRC 20928 / JCM 3617 / NBRC 0987 / NRRL Y-1542</strain>
    </source>
</reference>
<evidence type="ECO:0000256" key="4">
    <source>
        <dbReference type="ARBA" id="ARBA00008952"/>
    </source>
</evidence>
<evidence type="ECO:0000256" key="2">
    <source>
        <dbReference type="ARBA" id="ARBA00004186"/>
    </source>
</evidence>
<dbReference type="OrthoDB" id="3981079at2759"/>
<evidence type="ECO:0000256" key="16">
    <source>
        <dbReference type="ARBA" id="ARBA00046633"/>
    </source>
</evidence>
<evidence type="ECO:0000256" key="5">
    <source>
        <dbReference type="ARBA" id="ARBA00016329"/>
    </source>
</evidence>
<dbReference type="GeneID" id="30990737"/>
<keyword evidence="12" id="KW-0206">Cytoskeleton</keyword>
<keyword evidence="11" id="KW-0995">Kinetochore</keyword>
<evidence type="ECO:0000256" key="7">
    <source>
        <dbReference type="ARBA" id="ARBA00022490"/>
    </source>
</evidence>
<evidence type="ECO:0000256" key="3">
    <source>
        <dbReference type="ARBA" id="ARBA00004629"/>
    </source>
</evidence>
<gene>
    <name evidence="17" type="ORF">CYBJADRAFT_172473</name>
</gene>
<evidence type="ECO:0000313" key="17">
    <source>
        <dbReference type="EMBL" id="ODV74495.1"/>
    </source>
</evidence>
<keyword evidence="13" id="KW-0539">Nucleus</keyword>
<evidence type="ECO:0000256" key="1">
    <source>
        <dbReference type="ARBA" id="ARBA00004123"/>
    </source>
</evidence>
<comment type="subcellular location">
    <subcellularLocation>
        <location evidence="3">Chromosome</location>
        <location evidence="3">Centromere</location>
        <location evidence="3">Kinetochore</location>
    </subcellularLocation>
    <subcellularLocation>
        <location evidence="2">Cytoplasm</location>
        <location evidence="2">Cytoskeleton</location>
        <location evidence="2">Spindle</location>
    </subcellularLocation>
    <subcellularLocation>
        <location evidence="1">Nucleus</location>
    </subcellularLocation>
</comment>
<evidence type="ECO:0000256" key="11">
    <source>
        <dbReference type="ARBA" id="ARBA00022838"/>
    </source>
</evidence>
<sequence length="158" mass="18155">MASYPMESTLKGCVTSLSSCVSLLSESLSSLDSQVDDFQRLTTILDQSRIFTLVPETDVLMAKKSLSEEVEPRIMALMERSKLKLSKLERKNANLQSKRQLNDIRISKFKSEEVSIQGTPEELEQLRQLRLKKDRLKYKLSSINLKQRKQSFLINSKN</sequence>
<dbReference type="Proteomes" id="UP000094389">
    <property type="component" value="Unassembled WGS sequence"/>
</dbReference>
<keyword evidence="18" id="KW-1185">Reference proteome</keyword>
<evidence type="ECO:0000256" key="9">
    <source>
        <dbReference type="ARBA" id="ARBA00022776"/>
    </source>
</evidence>
<evidence type="ECO:0000256" key="15">
    <source>
        <dbReference type="ARBA" id="ARBA00032583"/>
    </source>
</evidence>
<evidence type="ECO:0000256" key="13">
    <source>
        <dbReference type="ARBA" id="ARBA00023242"/>
    </source>
</evidence>
<keyword evidence="8" id="KW-0493">Microtubule</keyword>
<keyword evidence="6" id="KW-0158">Chromosome</keyword>
<keyword evidence="14" id="KW-0137">Centromere</keyword>
<name>A0A1E4S4S8_CYBJN</name>
<dbReference type="OMA" id="HKNGYDV"/>
<evidence type="ECO:0000256" key="10">
    <source>
        <dbReference type="ARBA" id="ARBA00022829"/>
    </source>
</evidence>
<proteinExistence type="inferred from homology"/>
<dbReference type="EMBL" id="KV453928">
    <property type="protein sequence ID" value="ODV74495.1"/>
    <property type="molecule type" value="Genomic_DNA"/>
</dbReference>
<dbReference type="STRING" id="983966.A0A1E4S4S8"/>
<evidence type="ECO:0000256" key="8">
    <source>
        <dbReference type="ARBA" id="ARBA00022701"/>
    </source>
</evidence>
<dbReference type="InterPro" id="IPR013251">
    <property type="entry name" value="DASH_Spc19"/>
</dbReference>
<dbReference type="GO" id="GO:0005876">
    <property type="term" value="C:spindle microtubule"/>
    <property type="evidence" value="ECO:0007669"/>
    <property type="project" value="InterPro"/>
</dbReference>
<dbReference type="GO" id="GO:0008608">
    <property type="term" value="P:attachment of spindle microtubules to kinetochore"/>
    <property type="evidence" value="ECO:0007669"/>
    <property type="project" value="InterPro"/>
</dbReference>
<accession>A0A1E4S4S8</accession>
<comment type="similarity">
    <text evidence="4">Belongs to the DASH complex SPC19 family.</text>
</comment>
<keyword evidence="10" id="KW-0159">Chromosome partition</keyword>
<dbReference type="AlphaFoldDB" id="A0A1E4S4S8"/>
<evidence type="ECO:0000256" key="14">
    <source>
        <dbReference type="ARBA" id="ARBA00023328"/>
    </source>
</evidence>
<dbReference type="GO" id="GO:0042729">
    <property type="term" value="C:DASH complex"/>
    <property type="evidence" value="ECO:0007669"/>
    <property type="project" value="InterPro"/>
</dbReference>
<dbReference type="RefSeq" id="XP_020071534.1">
    <property type="nucleotide sequence ID" value="XM_020216341.1"/>
</dbReference>
<keyword evidence="9" id="KW-0131">Cell cycle</keyword>
<keyword evidence="9" id="KW-0132">Cell division</keyword>
<keyword evidence="9" id="KW-0498">Mitosis</keyword>
<evidence type="ECO:0000256" key="12">
    <source>
        <dbReference type="ARBA" id="ARBA00023212"/>
    </source>
</evidence>
<organism evidence="17 18">
    <name type="scientific">Cyberlindnera jadinii (strain ATCC 18201 / CBS 1600 / BCRC 20928 / JCM 3617 / NBRC 0987 / NRRL Y-1542)</name>
    <name type="common">Torula yeast</name>
    <name type="synonym">Candida utilis</name>
    <dbReference type="NCBI Taxonomy" id="983966"/>
    <lineage>
        <taxon>Eukaryota</taxon>
        <taxon>Fungi</taxon>
        <taxon>Dikarya</taxon>
        <taxon>Ascomycota</taxon>
        <taxon>Saccharomycotina</taxon>
        <taxon>Saccharomycetes</taxon>
        <taxon>Phaffomycetales</taxon>
        <taxon>Phaffomycetaceae</taxon>
        <taxon>Cyberlindnera</taxon>
    </lineage>
</organism>
<keyword evidence="7" id="KW-0963">Cytoplasm</keyword>
<dbReference type="PANTHER" id="PTHR28262:SF1">
    <property type="entry name" value="DASH COMPLEX SUBUNIT SPC19"/>
    <property type="match status" value="1"/>
</dbReference>
<comment type="subunit">
    <text evidence="16">Component of the DASH complex consisting of ASK1, DAD1, DAD2, DAD3, DAD4, DAM1, DUO1, HSK3, SPC19 and SPC34, with a stoichiometry of one copy of each subunit per complex. Multiple DASH complexes oligomerize to form a ring that encircles spindle microtubules and organizes the rod-like NDC80 complexes of the outer kinetochore. DASH complex oligomerization strengthens microtubule attachments. On cytoplasmic microtubules, DASH complexes appear to form patches instead of rings.</text>
</comment>
<evidence type="ECO:0000256" key="6">
    <source>
        <dbReference type="ARBA" id="ARBA00022454"/>
    </source>
</evidence>
<dbReference type="PANTHER" id="PTHR28262">
    <property type="entry name" value="DASH COMPLEX SUBUNIT SPC19"/>
    <property type="match status" value="1"/>
</dbReference>
<protein>
    <recommendedName>
        <fullName evidence="5">DASH complex subunit SPC19</fullName>
    </recommendedName>
    <alternativeName>
        <fullName evidence="15">Outer kinetochore protein SPC19</fullName>
    </alternativeName>
</protein>